<evidence type="ECO:0000256" key="4">
    <source>
        <dbReference type="ARBA" id="ARBA00022605"/>
    </source>
</evidence>
<dbReference type="InterPro" id="IPR010140">
    <property type="entry name" value="Histidinol_P_phosphatase_HisJ"/>
</dbReference>
<dbReference type="AlphaFoldDB" id="A0A6J4H2T0"/>
<sequence length="291" mass="31976">MTAVLDYHLHLWPHGERDRQPTLEQLADYCARAAEEGITEIAVTEHLFRFVQADAPLAGGWQSDPNPALRAQAEAYWRQHNHADLDVYVETVLEAKKAGLPVVLGLEVDYYHGRMDKVDALLSGYPFDVLLGSVHWIGAWLFDVLESSVAMAEWDHRGVEAVWLAYTEAIEDLAASGACDVLAHPDVCKVAGHRPALPAELYDRMAEAAAASGMAAEVSSAGWRKPAGEAYPAPELLSRFHARGVPITTASDAHRLPDVGWRTADLRPLVEAAGYTSLVAFRDRRPHTVEL</sequence>
<gene>
    <name evidence="10" type="ORF">AVDCRST_MAG50-960</name>
</gene>
<evidence type="ECO:0000256" key="8">
    <source>
        <dbReference type="RuleBase" id="RU366003"/>
    </source>
</evidence>
<dbReference type="Gene3D" id="3.20.20.140">
    <property type="entry name" value="Metal-dependent hydrolases"/>
    <property type="match status" value="1"/>
</dbReference>
<keyword evidence="6 8" id="KW-0368">Histidine biosynthesis</keyword>
<dbReference type="PANTHER" id="PTHR21039:SF0">
    <property type="entry name" value="HISTIDINOL-PHOSPHATASE"/>
    <property type="match status" value="1"/>
</dbReference>
<evidence type="ECO:0000256" key="1">
    <source>
        <dbReference type="ARBA" id="ARBA00004970"/>
    </source>
</evidence>
<proteinExistence type="inferred from homology"/>
<reference evidence="10" key="1">
    <citation type="submission" date="2020-02" db="EMBL/GenBank/DDBJ databases">
        <authorList>
            <person name="Meier V. D."/>
        </authorList>
    </citation>
    <scope>NUCLEOTIDE SEQUENCE</scope>
    <source>
        <strain evidence="10">AVDCRST_MAG50</strain>
    </source>
</reference>
<dbReference type="Pfam" id="PF02811">
    <property type="entry name" value="PHP"/>
    <property type="match status" value="1"/>
</dbReference>
<protein>
    <recommendedName>
        <fullName evidence="3 8">Histidinol-phosphatase</fullName>
        <shortName evidence="8">HolPase</shortName>
        <ecNumber evidence="3 8">3.1.3.15</ecNumber>
    </recommendedName>
</protein>
<keyword evidence="4 8" id="KW-0028">Amino-acid biosynthesis</keyword>
<dbReference type="SUPFAM" id="SSF89550">
    <property type="entry name" value="PHP domain-like"/>
    <property type="match status" value="1"/>
</dbReference>
<organism evidence="10">
    <name type="scientific">uncultured Acidimicrobiales bacterium</name>
    <dbReference type="NCBI Taxonomy" id="310071"/>
    <lineage>
        <taxon>Bacteria</taxon>
        <taxon>Bacillati</taxon>
        <taxon>Actinomycetota</taxon>
        <taxon>Acidimicrobiia</taxon>
        <taxon>Acidimicrobiales</taxon>
        <taxon>environmental samples</taxon>
    </lineage>
</organism>
<comment type="similarity">
    <text evidence="2 8">Belongs to the PHP hydrolase family. HisK subfamily.</text>
</comment>
<keyword evidence="5 8" id="KW-0378">Hydrolase</keyword>
<dbReference type="EMBL" id="CADCTF010000001">
    <property type="protein sequence ID" value="CAA9209732.1"/>
    <property type="molecule type" value="Genomic_DNA"/>
</dbReference>
<evidence type="ECO:0000256" key="6">
    <source>
        <dbReference type="ARBA" id="ARBA00023102"/>
    </source>
</evidence>
<evidence type="ECO:0000259" key="9">
    <source>
        <dbReference type="Pfam" id="PF02811"/>
    </source>
</evidence>
<name>A0A6J4H2T0_9ACTN</name>
<dbReference type="InterPro" id="IPR016195">
    <property type="entry name" value="Pol/histidinol_Pase-like"/>
</dbReference>
<feature type="domain" description="PHP" evidence="9">
    <location>
        <begin position="25"/>
        <end position="220"/>
    </location>
</feature>
<dbReference type="InterPro" id="IPR004013">
    <property type="entry name" value="PHP_dom"/>
</dbReference>
<dbReference type="GO" id="GO:0005737">
    <property type="term" value="C:cytoplasm"/>
    <property type="evidence" value="ECO:0007669"/>
    <property type="project" value="TreeGrafter"/>
</dbReference>
<dbReference type="GO" id="GO:0000105">
    <property type="term" value="P:L-histidine biosynthetic process"/>
    <property type="evidence" value="ECO:0007669"/>
    <property type="project" value="UniProtKB-UniRule"/>
</dbReference>
<dbReference type="GO" id="GO:0004401">
    <property type="term" value="F:histidinol-phosphatase activity"/>
    <property type="evidence" value="ECO:0007669"/>
    <property type="project" value="UniProtKB-UniRule"/>
</dbReference>
<accession>A0A6J4H2T0</accession>
<evidence type="ECO:0000313" key="10">
    <source>
        <dbReference type="EMBL" id="CAA9209732.1"/>
    </source>
</evidence>
<dbReference type="CDD" id="cd12110">
    <property type="entry name" value="PHP_HisPPase_Hisj_like"/>
    <property type="match status" value="1"/>
</dbReference>
<evidence type="ECO:0000256" key="3">
    <source>
        <dbReference type="ARBA" id="ARBA00013085"/>
    </source>
</evidence>
<dbReference type="EC" id="3.1.3.15" evidence="3 8"/>
<dbReference type="UniPathway" id="UPA00031">
    <property type="reaction ID" value="UER00013"/>
</dbReference>
<dbReference type="PANTHER" id="PTHR21039">
    <property type="entry name" value="HISTIDINOL PHOSPHATASE-RELATED"/>
    <property type="match status" value="1"/>
</dbReference>
<comment type="catalytic activity">
    <reaction evidence="7 8">
        <text>L-histidinol phosphate + H2O = L-histidinol + phosphate</text>
        <dbReference type="Rhea" id="RHEA:14465"/>
        <dbReference type="ChEBI" id="CHEBI:15377"/>
        <dbReference type="ChEBI" id="CHEBI:43474"/>
        <dbReference type="ChEBI" id="CHEBI:57699"/>
        <dbReference type="ChEBI" id="CHEBI:57980"/>
        <dbReference type="EC" id="3.1.3.15"/>
    </reaction>
</comment>
<evidence type="ECO:0000256" key="2">
    <source>
        <dbReference type="ARBA" id="ARBA00009152"/>
    </source>
</evidence>
<evidence type="ECO:0000256" key="7">
    <source>
        <dbReference type="ARBA" id="ARBA00049158"/>
    </source>
</evidence>
<comment type="pathway">
    <text evidence="1 8">Amino-acid biosynthesis; L-histidine biosynthesis; L-histidine from 5-phospho-alpha-D-ribose 1-diphosphate: step 8/9.</text>
</comment>
<evidence type="ECO:0000256" key="5">
    <source>
        <dbReference type="ARBA" id="ARBA00022801"/>
    </source>
</evidence>